<gene>
    <name evidence="4" type="ORF">MNBD_GAMMA23-258</name>
</gene>
<dbReference type="CDD" id="cd06243">
    <property type="entry name" value="M14_CP_Csd4-like"/>
    <property type="match status" value="1"/>
</dbReference>
<protein>
    <submittedName>
        <fullName evidence="4">Uncharacterized protein</fullName>
    </submittedName>
</protein>
<dbReference type="InterPro" id="IPR031489">
    <property type="entry name" value="Peptidase_M99"/>
</dbReference>
<dbReference type="Pfam" id="PF17130">
    <property type="entry name" value="Peptidase_M99_m"/>
    <property type="match status" value="1"/>
</dbReference>
<feature type="domain" description="D,L-carboxypeptidase peptidase" evidence="1">
    <location>
        <begin position="36"/>
        <end position="295"/>
    </location>
</feature>
<reference evidence="4" key="1">
    <citation type="submission" date="2018-06" db="EMBL/GenBank/DDBJ databases">
        <authorList>
            <person name="Zhirakovskaya E."/>
        </authorList>
    </citation>
    <scope>NUCLEOTIDE SEQUENCE</scope>
</reference>
<dbReference type="Gene3D" id="3.40.630.10">
    <property type="entry name" value="Zn peptidases"/>
    <property type="match status" value="1"/>
</dbReference>
<dbReference type="InterPro" id="IPR033397">
    <property type="entry name" value="Metallo_peptidase_C"/>
</dbReference>
<feature type="domain" description="Metallo-carboxypeptidase C-terminal" evidence="2">
    <location>
        <begin position="371"/>
        <end position="465"/>
    </location>
</feature>
<proteinExistence type="predicted"/>
<evidence type="ECO:0000259" key="1">
    <source>
        <dbReference type="Pfam" id="PF17033"/>
    </source>
</evidence>
<dbReference type="AlphaFoldDB" id="A0A3B1A217"/>
<dbReference type="InterPro" id="IPR033398">
    <property type="entry name" value="Beta-barrel_M99"/>
</dbReference>
<dbReference type="Pfam" id="PF17129">
    <property type="entry name" value="Peptidase_M99_C"/>
    <property type="match status" value="1"/>
</dbReference>
<name>A0A3B1A217_9ZZZZ</name>
<accession>A0A3B1A217</accession>
<feature type="domain" description="Carboxypeptidase M99 beta-barrel" evidence="3">
    <location>
        <begin position="310"/>
        <end position="370"/>
    </location>
</feature>
<evidence type="ECO:0000259" key="2">
    <source>
        <dbReference type="Pfam" id="PF17129"/>
    </source>
</evidence>
<evidence type="ECO:0000259" key="3">
    <source>
        <dbReference type="Pfam" id="PF17130"/>
    </source>
</evidence>
<dbReference type="SUPFAM" id="SSF53187">
    <property type="entry name" value="Zn-dependent exopeptidases"/>
    <property type="match status" value="1"/>
</dbReference>
<organism evidence="4">
    <name type="scientific">hydrothermal vent metagenome</name>
    <dbReference type="NCBI Taxonomy" id="652676"/>
    <lineage>
        <taxon>unclassified sequences</taxon>
        <taxon>metagenomes</taxon>
        <taxon>ecological metagenomes</taxon>
    </lineage>
</organism>
<dbReference type="EMBL" id="UOFT01000023">
    <property type="protein sequence ID" value="VAW92219.1"/>
    <property type="molecule type" value="Genomic_DNA"/>
</dbReference>
<sequence length="472" mass="53247">MGIYMERFWFIFLLFGAATMGSMANAALPDLEFSLHKNGPTNIEHATGGPTLLVIGGIQGDEPGGFTAASLLVTHYKITVGQVWVVPNLNFESIIKRSRGVYGDMNRKFSKLKQTDPEFETVQKIKQIITSPDVDIILNLHDGSGFYNEEYIDALHNPRRWGQSLIIDQAKIEMPSIGVSGIGISGTENTEAELGQFSHLEQLGRQVVAQVNASIPQTLHQYRLKNTHTALGDKEMEKTLTYFAINHAKPAFGVEASKHFLTHKRAYYHLLVLEAFMNKIGIKFERKFNLAEADIKKAMYDKLQLAFYNKKIVLDVANARKRLNYVPLKKNADIAYISGNPLVAVVSKNNRFNVRYGNRNLTSLKPSYFEYDDSLADIKISVDGNIKSISLGSMVDVQQDFNVHSIAGYRVNVIGFTRKGIRDESNQTIKLKSIRSRYSVDKQSKIFRVEIYQGKKYCGMILVRFNKLKQTT</sequence>
<evidence type="ECO:0000313" key="4">
    <source>
        <dbReference type="EMBL" id="VAW92219.1"/>
    </source>
</evidence>
<dbReference type="Pfam" id="PF17033">
    <property type="entry name" value="Peptidase_M99"/>
    <property type="match status" value="1"/>
</dbReference>